<accession>A0ABV0F5Z5</accession>
<comment type="caution">
    <text evidence="1">The sequence shown here is derived from an EMBL/GenBank/DDBJ whole genome shotgun (WGS) entry which is preliminary data.</text>
</comment>
<organism evidence="1 2">
    <name type="scientific">Enterococcus diestrammenae</name>
    <dbReference type="NCBI Taxonomy" id="1155073"/>
    <lineage>
        <taxon>Bacteria</taxon>
        <taxon>Bacillati</taxon>
        <taxon>Bacillota</taxon>
        <taxon>Bacilli</taxon>
        <taxon>Lactobacillales</taxon>
        <taxon>Enterococcaceae</taxon>
        <taxon>Enterococcus</taxon>
    </lineage>
</organism>
<dbReference type="EMBL" id="MAEI02000001">
    <property type="protein sequence ID" value="MEO1782561.1"/>
    <property type="molecule type" value="Genomic_DNA"/>
</dbReference>
<reference evidence="2" key="1">
    <citation type="submission" date="2016-06" db="EMBL/GenBank/DDBJ databases">
        <title>Four novel species of enterococci isolated from chicken manure.</title>
        <authorList>
            <person name="Van Tyne D."/>
        </authorList>
    </citation>
    <scope>NUCLEOTIDE SEQUENCE [LARGE SCALE GENOMIC DNA]</scope>
    <source>
        <strain evidence="2">JM9A</strain>
    </source>
</reference>
<reference evidence="1 2" key="2">
    <citation type="submission" date="2024-02" db="EMBL/GenBank/DDBJ databases">
        <title>The Genome Sequence of Enterococcus diestrammenae JM9A.</title>
        <authorList>
            <person name="Earl A."/>
            <person name="Manson A."/>
            <person name="Gilmore M."/>
            <person name="Sanders J."/>
            <person name="Shea T."/>
            <person name="Howe W."/>
            <person name="Livny J."/>
            <person name="Cuomo C."/>
            <person name="Neafsey D."/>
            <person name="Birren B."/>
        </authorList>
    </citation>
    <scope>NUCLEOTIDE SEQUENCE [LARGE SCALE GENOMIC DNA]</scope>
    <source>
        <strain evidence="1 2">JM9A</strain>
    </source>
</reference>
<evidence type="ECO:0008006" key="3">
    <source>
        <dbReference type="Google" id="ProtNLM"/>
    </source>
</evidence>
<sequence length="127" mass="14471">MKKGILFVENSEFSPNPIIRSLIAQIQEQDENYAISLLNETQLSLRHFTNEIILVDFSLSQQLNQLRAALPATVVLDTFDAVGYATMSSRLILKQIQQLELSFTLTLESVEEKRRRQWFAAVGKSRG</sequence>
<keyword evidence="2" id="KW-1185">Reference proteome</keyword>
<evidence type="ECO:0000313" key="1">
    <source>
        <dbReference type="EMBL" id="MEO1782561.1"/>
    </source>
</evidence>
<dbReference type="Proteomes" id="UP001429357">
    <property type="component" value="Unassembled WGS sequence"/>
</dbReference>
<dbReference type="RefSeq" id="WP_161870164.1">
    <property type="nucleotide sequence ID" value="NZ_MAEI02000001.1"/>
</dbReference>
<evidence type="ECO:0000313" key="2">
    <source>
        <dbReference type="Proteomes" id="UP001429357"/>
    </source>
</evidence>
<gene>
    <name evidence="1" type="ORF">BAU18_002173</name>
</gene>
<proteinExistence type="predicted"/>
<protein>
    <recommendedName>
        <fullName evidence="3">PTS EIIA type-4 domain-containing protein</fullName>
    </recommendedName>
</protein>
<name>A0ABV0F5Z5_9ENTE</name>